<comment type="caution">
    <text evidence="7">The sequence shown here is derived from an EMBL/GenBank/DDBJ whole genome shotgun (WGS) entry which is preliminary data.</text>
</comment>
<proteinExistence type="predicted"/>
<dbReference type="InterPro" id="IPR006153">
    <property type="entry name" value="Cation/H_exchanger_TM"/>
</dbReference>
<dbReference type="AlphaFoldDB" id="A0A9Q2FNG0"/>
<feature type="transmembrane region" description="Helical" evidence="5">
    <location>
        <begin position="6"/>
        <end position="30"/>
    </location>
</feature>
<dbReference type="GeneID" id="81476104"/>
<evidence type="ECO:0000313" key="7">
    <source>
        <dbReference type="EMBL" id="MBF0872154.1"/>
    </source>
</evidence>
<evidence type="ECO:0000313" key="8">
    <source>
        <dbReference type="Proteomes" id="UP000661006"/>
    </source>
</evidence>
<keyword evidence="2 5" id="KW-0812">Transmembrane</keyword>
<evidence type="ECO:0000256" key="5">
    <source>
        <dbReference type="SAM" id="Phobius"/>
    </source>
</evidence>
<dbReference type="EMBL" id="JABCQN010000020">
    <property type="protein sequence ID" value="MBF0872154.1"/>
    <property type="molecule type" value="Genomic_DNA"/>
</dbReference>
<gene>
    <name evidence="7" type="ORF">HKD32_15180</name>
</gene>
<dbReference type="GO" id="GO:1902600">
    <property type="term" value="P:proton transmembrane transport"/>
    <property type="evidence" value="ECO:0007669"/>
    <property type="project" value="InterPro"/>
</dbReference>
<comment type="subcellular location">
    <subcellularLocation>
        <location evidence="1">Membrane</location>
        <topology evidence="1">Multi-pass membrane protein</topology>
    </subcellularLocation>
</comment>
<name>A0A9Q2FNG0_GLUJA</name>
<accession>A0A9Q2FNG0</accession>
<dbReference type="Proteomes" id="UP000661006">
    <property type="component" value="Unassembled WGS sequence"/>
</dbReference>
<feature type="transmembrane region" description="Helical" evidence="5">
    <location>
        <begin position="71"/>
        <end position="95"/>
    </location>
</feature>
<evidence type="ECO:0000256" key="4">
    <source>
        <dbReference type="ARBA" id="ARBA00023136"/>
    </source>
</evidence>
<evidence type="ECO:0000256" key="1">
    <source>
        <dbReference type="ARBA" id="ARBA00004141"/>
    </source>
</evidence>
<feature type="domain" description="Cation/H+ exchanger transmembrane" evidence="6">
    <location>
        <begin position="6"/>
        <end position="96"/>
    </location>
</feature>
<reference evidence="7" key="1">
    <citation type="submission" date="2020-04" db="EMBL/GenBank/DDBJ databases">
        <authorList>
            <person name="Sombolestani A."/>
        </authorList>
    </citation>
    <scope>NUCLEOTIDE SEQUENCE</scope>
    <source>
        <strain evidence="7">R71697</strain>
    </source>
</reference>
<keyword evidence="3 5" id="KW-1133">Transmembrane helix</keyword>
<dbReference type="Pfam" id="PF00999">
    <property type="entry name" value="Na_H_Exchanger"/>
    <property type="match status" value="1"/>
</dbReference>
<dbReference type="RefSeq" id="WP_408870760.1">
    <property type="nucleotide sequence ID" value="NZ_JABCQN010000020.1"/>
</dbReference>
<dbReference type="GO" id="GO:0016020">
    <property type="term" value="C:membrane"/>
    <property type="evidence" value="ECO:0007669"/>
    <property type="project" value="UniProtKB-SubCell"/>
</dbReference>
<dbReference type="GO" id="GO:0015297">
    <property type="term" value="F:antiporter activity"/>
    <property type="evidence" value="ECO:0007669"/>
    <property type="project" value="InterPro"/>
</dbReference>
<evidence type="ECO:0000259" key="6">
    <source>
        <dbReference type="Pfam" id="PF00999"/>
    </source>
</evidence>
<evidence type="ECO:0000256" key="3">
    <source>
        <dbReference type="ARBA" id="ARBA00022989"/>
    </source>
</evidence>
<sequence>KPHVFAVLATLAIIPLSIAVRALSVLFSTLPTHLRQWKRGRVLGILTWGGLRGGISVSLALGLPAGDLRELLLPVCYGVVVFTIIAQGLTMEWVVRRLFPTTRLSSLDR</sequence>
<feature type="non-terminal residue" evidence="7">
    <location>
        <position position="1"/>
    </location>
</feature>
<keyword evidence="4 5" id="KW-0472">Membrane</keyword>
<feature type="transmembrane region" description="Helical" evidence="5">
    <location>
        <begin position="42"/>
        <end position="65"/>
    </location>
</feature>
<evidence type="ECO:0000256" key="2">
    <source>
        <dbReference type="ARBA" id="ARBA00022692"/>
    </source>
</evidence>
<protein>
    <submittedName>
        <fullName evidence="7">Sodium:proton antiporter</fullName>
    </submittedName>
</protein>
<reference evidence="7" key="2">
    <citation type="submission" date="2020-11" db="EMBL/GenBank/DDBJ databases">
        <title>Description of novel Gluconobacter species.</title>
        <authorList>
            <person name="Cleenwerck I."/>
            <person name="Cnockaert M."/>
            <person name="Borremans W."/>
            <person name="Wieme A.D."/>
            <person name="De Vuyst L."/>
            <person name="Vandamme P."/>
        </authorList>
    </citation>
    <scope>NUCLEOTIDE SEQUENCE</scope>
    <source>
        <strain evidence="7">R71697</strain>
    </source>
</reference>
<organism evidence="7 8">
    <name type="scientific">Gluconobacter japonicus</name>
    <dbReference type="NCBI Taxonomy" id="376620"/>
    <lineage>
        <taxon>Bacteria</taxon>
        <taxon>Pseudomonadati</taxon>
        <taxon>Pseudomonadota</taxon>
        <taxon>Alphaproteobacteria</taxon>
        <taxon>Acetobacterales</taxon>
        <taxon>Acetobacteraceae</taxon>
        <taxon>Gluconobacter</taxon>
    </lineage>
</organism>